<keyword evidence="2" id="KW-1185">Reference proteome</keyword>
<proteinExistence type="predicted"/>
<organism evidence="1 2">
    <name type="scientific">Actinokineospora terrae</name>
    <dbReference type="NCBI Taxonomy" id="155974"/>
    <lineage>
        <taxon>Bacteria</taxon>
        <taxon>Bacillati</taxon>
        <taxon>Actinomycetota</taxon>
        <taxon>Actinomycetes</taxon>
        <taxon>Pseudonocardiales</taxon>
        <taxon>Pseudonocardiaceae</taxon>
        <taxon>Actinokineospora</taxon>
    </lineage>
</organism>
<protein>
    <submittedName>
        <fullName evidence="1">Uncharacterized protein</fullName>
    </submittedName>
</protein>
<dbReference type="Proteomes" id="UP000199051">
    <property type="component" value="Unassembled WGS sequence"/>
</dbReference>
<dbReference type="AlphaFoldDB" id="A0A1H9QI38"/>
<evidence type="ECO:0000313" key="2">
    <source>
        <dbReference type="Proteomes" id="UP000199051"/>
    </source>
</evidence>
<reference evidence="2" key="1">
    <citation type="submission" date="2016-10" db="EMBL/GenBank/DDBJ databases">
        <authorList>
            <person name="Varghese N."/>
            <person name="Submissions S."/>
        </authorList>
    </citation>
    <scope>NUCLEOTIDE SEQUENCE [LARGE SCALE GENOMIC DNA]</scope>
    <source>
        <strain evidence="2">DSM 44260</strain>
    </source>
</reference>
<dbReference type="STRING" id="155974.SAMN04487818_104285"/>
<name>A0A1H9QI38_9PSEU</name>
<sequence>MGDFPGLWWAIHQGRGGVGKVGSAGSLGRGEEFLGPGVGLVTGVGPVKGWTSTQVQVRR</sequence>
<accession>A0A1H9QI38</accession>
<evidence type="ECO:0000313" key="1">
    <source>
        <dbReference type="EMBL" id="SER60114.1"/>
    </source>
</evidence>
<dbReference type="EMBL" id="FOGI01000004">
    <property type="protein sequence ID" value="SER60114.1"/>
    <property type="molecule type" value="Genomic_DNA"/>
</dbReference>
<gene>
    <name evidence="1" type="ORF">SAMN04487818_104285</name>
</gene>